<dbReference type="Proteomes" id="UP001652625">
    <property type="component" value="Chromosome 12"/>
</dbReference>
<keyword evidence="6" id="KW-1133">Transmembrane helix</keyword>
<feature type="transmembrane region" description="Helical" evidence="6">
    <location>
        <begin position="196"/>
        <end position="220"/>
    </location>
</feature>
<evidence type="ECO:0000256" key="1">
    <source>
        <dbReference type="ARBA" id="ARBA00005406"/>
    </source>
</evidence>
<protein>
    <submittedName>
        <fullName evidence="8 9">ADP-ribosyl cyclase/cyclic ADP-ribose hydrolase 1 isoform X5</fullName>
    </submittedName>
</protein>
<dbReference type="PANTHER" id="PTHR10912">
    <property type="entry name" value="ADP-RIBOSYL CYCLASE"/>
    <property type="match status" value="1"/>
</dbReference>
<keyword evidence="2" id="KW-0808">Transferase</keyword>
<keyword evidence="3 8" id="KW-0378">Hydrolase</keyword>
<dbReference type="SUPFAM" id="SSF52309">
    <property type="entry name" value="N-(deoxy)ribosyltransferase-like"/>
    <property type="match status" value="1"/>
</dbReference>
<keyword evidence="5" id="KW-1015">Disulfide bond</keyword>
<keyword evidence="6" id="KW-0812">Transmembrane</keyword>
<dbReference type="Gene3D" id="3.40.50.720">
    <property type="entry name" value="NAD(P)-binding Rossmann-like Domain"/>
    <property type="match status" value="1"/>
</dbReference>
<accession>A0ABM4D7A8</accession>
<comment type="similarity">
    <text evidence="1">Belongs to the ADP-ribosyl cyclase family.</text>
</comment>
<dbReference type="Gene3D" id="1.20.82.10">
    <property type="entry name" value="ADP Ribosyl Cyclase, Chain A, domain 1"/>
    <property type="match status" value="1"/>
</dbReference>
<evidence type="ECO:0000313" key="8">
    <source>
        <dbReference type="RefSeq" id="XP_065670188.1"/>
    </source>
</evidence>
<keyword evidence="7" id="KW-1185">Reference proteome</keyword>
<gene>
    <name evidence="8 9" type="primary">LOC100199121</name>
</gene>
<evidence type="ECO:0000256" key="4">
    <source>
        <dbReference type="ARBA" id="ARBA00023027"/>
    </source>
</evidence>
<sequence>MFWSGSSTLVHQFTFINDQHIVLEETMTGYLMNELTWCGSPTTPDGLNYTKCNAKNNVCNAMYPAWFIASKKFAERAAGISHVLLNGSRPDNNPAYLKGSFFRSVEVPYLKIDKLIALVATNIGTNKREYCGSPSLRELEKDAAALNINFECVDQPLLVLRIYCLKIPQAPECDPKNIPVGNDRYSSSSEFEDIRLWKISCFTLVAVVASVLLFLGLSFVRKQYFQKHFTLNYSISSSKPIVNDV</sequence>
<evidence type="ECO:0000256" key="6">
    <source>
        <dbReference type="SAM" id="Phobius"/>
    </source>
</evidence>
<dbReference type="Pfam" id="PF02267">
    <property type="entry name" value="Rib_hydrolayse"/>
    <property type="match status" value="1"/>
</dbReference>
<keyword evidence="4" id="KW-0520">NAD</keyword>
<dbReference type="GO" id="GO:0016787">
    <property type="term" value="F:hydrolase activity"/>
    <property type="evidence" value="ECO:0007669"/>
    <property type="project" value="UniProtKB-KW"/>
</dbReference>
<evidence type="ECO:0000256" key="5">
    <source>
        <dbReference type="ARBA" id="ARBA00023157"/>
    </source>
</evidence>
<dbReference type="GeneID" id="100199121"/>
<dbReference type="PANTHER" id="PTHR10912:SF7">
    <property type="entry name" value="ADP-RIBOSYL CYCLASE_CYCLIC ADP-RIBOSE HYDROLASE"/>
    <property type="match status" value="1"/>
</dbReference>
<evidence type="ECO:0000256" key="3">
    <source>
        <dbReference type="ARBA" id="ARBA00022801"/>
    </source>
</evidence>
<proteinExistence type="inferred from homology"/>
<dbReference type="InterPro" id="IPR003193">
    <property type="entry name" value="ADP-ribosyl_cyclase"/>
</dbReference>
<evidence type="ECO:0000313" key="9">
    <source>
        <dbReference type="RefSeq" id="XP_065670189.1"/>
    </source>
</evidence>
<evidence type="ECO:0000313" key="7">
    <source>
        <dbReference type="Proteomes" id="UP001652625"/>
    </source>
</evidence>
<dbReference type="RefSeq" id="XP_065670188.1">
    <property type="nucleotide sequence ID" value="XM_065814116.1"/>
</dbReference>
<reference evidence="8 9" key="1">
    <citation type="submission" date="2025-05" db="UniProtKB">
        <authorList>
            <consortium name="RefSeq"/>
        </authorList>
    </citation>
    <scope>IDENTIFICATION</scope>
</reference>
<organism evidence="7 9">
    <name type="scientific">Hydra vulgaris</name>
    <name type="common">Hydra</name>
    <name type="synonym">Hydra attenuata</name>
    <dbReference type="NCBI Taxonomy" id="6087"/>
    <lineage>
        <taxon>Eukaryota</taxon>
        <taxon>Metazoa</taxon>
        <taxon>Cnidaria</taxon>
        <taxon>Hydrozoa</taxon>
        <taxon>Hydroidolina</taxon>
        <taxon>Anthoathecata</taxon>
        <taxon>Aplanulata</taxon>
        <taxon>Hydridae</taxon>
        <taxon>Hydra</taxon>
    </lineage>
</organism>
<name>A0ABM4D7A8_HYDVU</name>
<evidence type="ECO:0000256" key="2">
    <source>
        <dbReference type="ARBA" id="ARBA00022679"/>
    </source>
</evidence>
<keyword evidence="6" id="KW-0472">Membrane</keyword>
<dbReference type="RefSeq" id="XP_065670189.1">
    <property type="nucleotide sequence ID" value="XM_065814117.1"/>
</dbReference>